<dbReference type="SMART" id="SM00530">
    <property type="entry name" value="HTH_XRE"/>
    <property type="match status" value="1"/>
</dbReference>
<dbReference type="GO" id="GO:0003677">
    <property type="term" value="F:DNA binding"/>
    <property type="evidence" value="ECO:0007669"/>
    <property type="project" value="UniProtKB-KW"/>
</dbReference>
<dbReference type="Proteomes" id="UP000519439">
    <property type="component" value="Unassembled WGS sequence"/>
</dbReference>
<keyword evidence="2" id="KW-0238">DNA-binding</keyword>
<accession>A0A7W6IIC7</accession>
<dbReference type="AlphaFoldDB" id="A0A7W6IIC7"/>
<dbReference type="RefSeq" id="WP_027316074.1">
    <property type="nucleotide sequence ID" value="NZ_JACIDC010000018.1"/>
</dbReference>
<dbReference type="InterPro" id="IPR001387">
    <property type="entry name" value="Cro/C1-type_HTH"/>
</dbReference>
<feature type="domain" description="HTH cro/C1-type" evidence="1">
    <location>
        <begin position="46"/>
        <end position="96"/>
    </location>
</feature>
<dbReference type="PROSITE" id="PS50943">
    <property type="entry name" value="HTH_CROC1"/>
    <property type="match status" value="1"/>
</dbReference>
<evidence type="ECO:0000259" key="1">
    <source>
        <dbReference type="PROSITE" id="PS50943"/>
    </source>
</evidence>
<proteinExistence type="predicted"/>
<sequence length="122" mass="14226">MLRVFVKPEYTLMEQIHTLWKNRAMAKQPIRPDSKEAIAERLTLTREAMGMKQADFCRLVGITPQAWNNYEEAVNRISIDAALKVVQATGISLDWIYRGYEALLPQHIAQEIRRIRDLRSEQ</sequence>
<dbReference type="CDD" id="cd00093">
    <property type="entry name" value="HTH_XRE"/>
    <property type="match status" value="1"/>
</dbReference>
<organism evidence="2 3">
    <name type="scientific">Microvirga flocculans</name>
    <dbReference type="NCBI Taxonomy" id="217168"/>
    <lineage>
        <taxon>Bacteria</taxon>
        <taxon>Pseudomonadati</taxon>
        <taxon>Pseudomonadota</taxon>
        <taxon>Alphaproteobacteria</taxon>
        <taxon>Hyphomicrobiales</taxon>
        <taxon>Methylobacteriaceae</taxon>
        <taxon>Microvirga</taxon>
    </lineage>
</organism>
<protein>
    <submittedName>
        <fullName evidence="2">DNA-binding XRE family transcriptional regulator</fullName>
    </submittedName>
</protein>
<dbReference type="SUPFAM" id="SSF47413">
    <property type="entry name" value="lambda repressor-like DNA-binding domains"/>
    <property type="match status" value="1"/>
</dbReference>
<name>A0A7W6IIC7_9HYPH</name>
<gene>
    <name evidence="2" type="ORF">GGR34_003722</name>
</gene>
<evidence type="ECO:0000313" key="2">
    <source>
        <dbReference type="EMBL" id="MBB4042037.1"/>
    </source>
</evidence>
<comment type="caution">
    <text evidence="2">The sequence shown here is derived from an EMBL/GenBank/DDBJ whole genome shotgun (WGS) entry which is preliminary data.</text>
</comment>
<dbReference type="Pfam" id="PF01381">
    <property type="entry name" value="HTH_3"/>
    <property type="match status" value="1"/>
</dbReference>
<dbReference type="EMBL" id="JACIDC010000018">
    <property type="protein sequence ID" value="MBB4042037.1"/>
    <property type="molecule type" value="Genomic_DNA"/>
</dbReference>
<dbReference type="InterPro" id="IPR010982">
    <property type="entry name" value="Lambda_DNA-bd_dom_sf"/>
</dbReference>
<keyword evidence="3" id="KW-1185">Reference proteome</keyword>
<reference evidence="2 3" key="1">
    <citation type="submission" date="2020-08" db="EMBL/GenBank/DDBJ databases">
        <title>Genomic Encyclopedia of Type Strains, Phase IV (KMG-IV): sequencing the most valuable type-strain genomes for metagenomic binning, comparative biology and taxonomic classification.</title>
        <authorList>
            <person name="Goeker M."/>
        </authorList>
    </citation>
    <scope>NUCLEOTIDE SEQUENCE [LARGE SCALE GENOMIC DNA]</scope>
    <source>
        <strain evidence="2 3">DSM 15743</strain>
    </source>
</reference>
<dbReference type="Gene3D" id="1.10.260.40">
    <property type="entry name" value="lambda repressor-like DNA-binding domains"/>
    <property type="match status" value="1"/>
</dbReference>
<evidence type="ECO:0000313" key="3">
    <source>
        <dbReference type="Proteomes" id="UP000519439"/>
    </source>
</evidence>